<feature type="compositionally biased region" description="Low complexity" evidence="1">
    <location>
        <begin position="288"/>
        <end position="298"/>
    </location>
</feature>
<dbReference type="Proteomes" id="UP000327118">
    <property type="component" value="Unassembled WGS sequence"/>
</dbReference>
<sequence>MSSNLSWKPISQNQKPSGANSISSGIKVGKGLIILLHGVPGVGKTSTAETVAEYYNKPLLPITCGDLGLSPRDVEQNLESCFQMAQAWECVLLLDEADVFLTERKLEDVNRNALVSVFLRVLEYYEGVLFLTTNKVGTFDEAFKSRISMALYYAPLTEDQTVAIWKSQMSRVAKCFPEIKFNPFDLEFLAREIYQTQSATDCYKPAWNGRQIRNAFQTAISLAEFQCPDKQNIQLSQSHFKQVTNVSNQFNHYLWRVKHRQTDEFRNQKNEFRNDTFVPMPIASVPSAAPAPSFQAPYPSHPGQSIPTQPIAASSTAPPQPGQPLMNPSSYMPSQYNGQPQPFNNRQPQPQVAFTPAGQLPVTYQSPTGYTGQGQPGQPLPQTQGVPLQSQNSHSPFPSSFSYPSQIPVTPY</sequence>
<dbReference type="InterPro" id="IPR003959">
    <property type="entry name" value="ATPase_AAA_core"/>
</dbReference>
<keyword evidence="3" id="KW-0378">Hydrolase</keyword>
<organism evidence="3 4">
    <name type="scientific">Aspergillus coremiiformis</name>
    <dbReference type="NCBI Taxonomy" id="138285"/>
    <lineage>
        <taxon>Eukaryota</taxon>
        <taxon>Fungi</taxon>
        <taxon>Dikarya</taxon>
        <taxon>Ascomycota</taxon>
        <taxon>Pezizomycotina</taxon>
        <taxon>Eurotiomycetes</taxon>
        <taxon>Eurotiomycetidae</taxon>
        <taxon>Eurotiales</taxon>
        <taxon>Aspergillaceae</taxon>
        <taxon>Aspergillus</taxon>
        <taxon>Aspergillus subgen. Circumdati</taxon>
    </lineage>
</organism>
<feature type="region of interest" description="Disordered" evidence="1">
    <location>
        <begin position="1"/>
        <end position="21"/>
    </location>
</feature>
<dbReference type="PANTHER" id="PTHR46411">
    <property type="entry name" value="FAMILY ATPASE, PUTATIVE-RELATED"/>
    <property type="match status" value="1"/>
</dbReference>
<dbReference type="Pfam" id="PF23232">
    <property type="entry name" value="AAA_lid_13"/>
    <property type="match status" value="1"/>
</dbReference>
<accession>A0A5N6YXT3</accession>
<dbReference type="EMBL" id="ML739303">
    <property type="protein sequence ID" value="KAE8349466.1"/>
    <property type="molecule type" value="Genomic_DNA"/>
</dbReference>
<dbReference type="InterPro" id="IPR027417">
    <property type="entry name" value="P-loop_NTPase"/>
</dbReference>
<dbReference type="Gene3D" id="3.40.50.300">
    <property type="entry name" value="P-loop containing nucleotide triphosphate hydrolases"/>
    <property type="match status" value="1"/>
</dbReference>
<feature type="compositionally biased region" description="Polar residues" evidence="1">
    <location>
        <begin position="302"/>
        <end position="317"/>
    </location>
</feature>
<dbReference type="Pfam" id="PF00004">
    <property type="entry name" value="AAA"/>
    <property type="match status" value="1"/>
</dbReference>
<name>A0A5N6YXT3_9EURO</name>
<dbReference type="GO" id="GO:0016887">
    <property type="term" value="F:ATP hydrolysis activity"/>
    <property type="evidence" value="ECO:0007669"/>
    <property type="project" value="InterPro"/>
</dbReference>
<dbReference type="InterPro" id="IPR003593">
    <property type="entry name" value="AAA+_ATPase"/>
</dbReference>
<proteinExistence type="predicted"/>
<evidence type="ECO:0000259" key="2">
    <source>
        <dbReference type="SMART" id="SM00382"/>
    </source>
</evidence>
<dbReference type="SUPFAM" id="SSF52540">
    <property type="entry name" value="P-loop containing nucleoside triphosphate hydrolases"/>
    <property type="match status" value="1"/>
</dbReference>
<dbReference type="AlphaFoldDB" id="A0A5N6YXT3"/>
<evidence type="ECO:0000313" key="3">
    <source>
        <dbReference type="EMBL" id="KAE8349466.1"/>
    </source>
</evidence>
<dbReference type="SMART" id="SM00382">
    <property type="entry name" value="AAA"/>
    <property type="match status" value="1"/>
</dbReference>
<feature type="compositionally biased region" description="Low complexity" evidence="1">
    <location>
        <begin position="376"/>
        <end position="406"/>
    </location>
</feature>
<feature type="domain" description="AAA+ ATPase" evidence="2">
    <location>
        <begin position="30"/>
        <end position="157"/>
    </location>
</feature>
<dbReference type="OrthoDB" id="10042665at2759"/>
<protein>
    <submittedName>
        <fullName evidence="3">P-loop containing nucleoside triphosphate hydrolase protein</fullName>
    </submittedName>
</protein>
<dbReference type="PANTHER" id="PTHR46411:SF2">
    <property type="entry name" value="AAA+ ATPASE DOMAIN-CONTAINING PROTEIN"/>
    <property type="match status" value="1"/>
</dbReference>
<feature type="compositionally biased region" description="Low complexity" evidence="1">
    <location>
        <begin position="337"/>
        <end position="351"/>
    </location>
</feature>
<keyword evidence="4" id="KW-1185">Reference proteome</keyword>
<evidence type="ECO:0000313" key="4">
    <source>
        <dbReference type="Proteomes" id="UP000327118"/>
    </source>
</evidence>
<reference evidence="4" key="1">
    <citation type="submission" date="2019-04" db="EMBL/GenBank/DDBJ databases">
        <title>Friends and foes A comparative genomics studyof 23 Aspergillus species from section Flavi.</title>
        <authorList>
            <consortium name="DOE Joint Genome Institute"/>
            <person name="Kjaerbolling I."/>
            <person name="Vesth T."/>
            <person name="Frisvad J.C."/>
            <person name="Nybo J.L."/>
            <person name="Theobald S."/>
            <person name="Kildgaard S."/>
            <person name="Isbrandt T."/>
            <person name="Kuo A."/>
            <person name="Sato A."/>
            <person name="Lyhne E.K."/>
            <person name="Kogle M.E."/>
            <person name="Wiebenga A."/>
            <person name="Kun R.S."/>
            <person name="Lubbers R.J."/>
            <person name="Makela M.R."/>
            <person name="Barry K."/>
            <person name="Chovatia M."/>
            <person name="Clum A."/>
            <person name="Daum C."/>
            <person name="Haridas S."/>
            <person name="He G."/>
            <person name="LaButti K."/>
            <person name="Lipzen A."/>
            <person name="Mondo S."/>
            <person name="Riley R."/>
            <person name="Salamov A."/>
            <person name="Simmons B.A."/>
            <person name="Magnuson J.K."/>
            <person name="Henrissat B."/>
            <person name="Mortensen U.H."/>
            <person name="Larsen T.O."/>
            <person name="Devries R.P."/>
            <person name="Grigoriev I.V."/>
            <person name="Machida M."/>
            <person name="Baker S.E."/>
            <person name="Andersen M.R."/>
        </authorList>
    </citation>
    <scope>NUCLEOTIDE SEQUENCE [LARGE SCALE GENOMIC DNA]</scope>
    <source>
        <strain evidence="4">CBS 553.77</strain>
    </source>
</reference>
<dbReference type="InterPro" id="IPR056599">
    <property type="entry name" value="AAA_lid_fung"/>
</dbReference>
<dbReference type="CDD" id="cd19481">
    <property type="entry name" value="RecA-like_protease"/>
    <property type="match status" value="1"/>
</dbReference>
<feature type="region of interest" description="Disordered" evidence="1">
    <location>
        <begin position="288"/>
        <end position="412"/>
    </location>
</feature>
<dbReference type="GO" id="GO:0005524">
    <property type="term" value="F:ATP binding"/>
    <property type="evidence" value="ECO:0007669"/>
    <property type="project" value="InterPro"/>
</dbReference>
<evidence type="ECO:0000256" key="1">
    <source>
        <dbReference type="SAM" id="MobiDB-lite"/>
    </source>
</evidence>
<feature type="compositionally biased region" description="Polar residues" evidence="1">
    <location>
        <begin position="326"/>
        <end position="336"/>
    </location>
</feature>
<gene>
    <name evidence="3" type="ORF">BDV28DRAFT_151855</name>
</gene>